<dbReference type="EMBL" id="WNXQ01000002">
    <property type="protein sequence ID" value="MWB77051.1"/>
    <property type="molecule type" value="Genomic_DNA"/>
</dbReference>
<evidence type="ECO:0000256" key="5">
    <source>
        <dbReference type="ARBA" id="ARBA00022989"/>
    </source>
</evidence>
<dbReference type="AlphaFoldDB" id="A0A844W2K3"/>
<accession>A0A844W2K3</accession>
<evidence type="ECO:0000313" key="10">
    <source>
        <dbReference type="Proteomes" id="UP000443843"/>
    </source>
</evidence>
<feature type="transmembrane region" description="Helical" evidence="7">
    <location>
        <begin position="331"/>
        <end position="351"/>
    </location>
</feature>
<dbReference type="InterPro" id="IPR003838">
    <property type="entry name" value="ABC3_permease_C"/>
</dbReference>
<keyword evidence="3" id="KW-1003">Cell membrane</keyword>
<keyword evidence="6 7" id="KW-0472">Membrane</keyword>
<evidence type="ECO:0000313" key="9">
    <source>
        <dbReference type="EMBL" id="MWB77051.1"/>
    </source>
</evidence>
<reference evidence="9 10" key="1">
    <citation type="submission" date="2019-11" db="EMBL/GenBank/DDBJ databases">
        <title>Pseudooceanicola pacifica sp. nov., isolated from deep-sea sediment of the Pacific Ocean.</title>
        <authorList>
            <person name="Lyu L."/>
        </authorList>
    </citation>
    <scope>NUCLEOTIDE SEQUENCE [LARGE SCALE GENOMIC DNA]</scope>
    <source>
        <strain evidence="9 10">216_PA32_1</strain>
    </source>
</reference>
<comment type="similarity">
    <text evidence="2">Belongs to the ABC-4 integral membrane protein family. LolC/E subfamily.</text>
</comment>
<evidence type="ECO:0000256" key="6">
    <source>
        <dbReference type="ARBA" id="ARBA00023136"/>
    </source>
</evidence>
<protein>
    <submittedName>
        <fullName evidence="9">FtsX-like permease family protein</fullName>
    </submittedName>
</protein>
<keyword evidence="10" id="KW-1185">Reference proteome</keyword>
<evidence type="ECO:0000256" key="3">
    <source>
        <dbReference type="ARBA" id="ARBA00022475"/>
    </source>
</evidence>
<sequence>MSLRLGLLFRLARRDLLHGWQAAGCLCIAVTVALLPLLLLYALKFGVVNNMISSLRDDPRVREIRLMRDTELTEAWFADLADDPRVAFLLPRARYLAGSVRLRGPDSRSMLDSRMIPSVTGDPYLAGGPAPAGLSEAVLTERAAIETGVRTGGTITFVILRTVGEQRESLRHEVTVVGTIPRDLLQTDDVFVAPELEGAIERWREGFAVPELGWESARAGTRLDAGARSIASFRLFARDVRDVPGLRDRLLQDGLDVETRASAVETALEIETGLTWIFFAISSLASAGFLLTLGLHLAASVVEKSRELSLLRLLGLSSAEISLMPSLQGMMIALTGSVAAALIALGLQPLINRGLEGLAGLSGRISEIAPHHLLVATLTATAAGAAAGCLAGYRAARLEPTKGLRHD</sequence>
<dbReference type="GO" id="GO:0044874">
    <property type="term" value="P:lipoprotein localization to outer membrane"/>
    <property type="evidence" value="ECO:0007669"/>
    <property type="project" value="TreeGrafter"/>
</dbReference>
<feature type="domain" description="ABC3 transporter permease C-terminal" evidence="8">
    <location>
        <begin position="279"/>
        <end position="400"/>
    </location>
</feature>
<dbReference type="RefSeq" id="WP_160381215.1">
    <property type="nucleotide sequence ID" value="NZ_WNXQ01000002.1"/>
</dbReference>
<feature type="transmembrane region" description="Helical" evidence="7">
    <location>
        <begin position="276"/>
        <end position="302"/>
    </location>
</feature>
<organism evidence="9 10">
    <name type="scientific">Pseudooceanicola pacificus</name>
    <dbReference type="NCBI Taxonomy" id="2676438"/>
    <lineage>
        <taxon>Bacteria</taxon>
        <taxon>Pseudomonadati</taxon>
        <taxon>Pseudomonadota</taxon>
        <taxon>Alphaproteobacteria</taxon>
        <taxon>Rhodobacterales</taxon>
        <taxon>Paracoccaceae</taxon>
        <taxon>Pseudooceanicola</taxon>
    </lineage>
</organism>
<comment type="subcellular location">
    <subcellularLocation>
        <location evidence="1">Cell membrane</location>
        <topology evidence="1">Multi-pass membrane protein</topology>
    </subcellularLocation>
</comment>
<dbReference type="GO" id="GO:0098797">
    <property type="term" value="C:plasma membrane protein complex"/>
    <property type="evidence" value="ECO:0007669"/>
    <property type="project" value="TreeGrafter"/>
</dbReference>
<feature type="transmembrane region" description="Helical" evidence="7">
    <location>
        <begin position="371"/>
        <end position="393"/>
    </location>
</feature>
<keyword evidence="4 7" id="KW-0812">Transmembrane</keyword>
<gene>
    <name evidence="9" type="ORF">GLS40_03325</name>
</gene>
<evidence type="ECO:0000256" key="4">
    <source>
        <dbReference type="ARBA" id="ARBA00022692"/>
    </source>
</evidence>
<evidence type="ECO:0000256" key="1">
    <source>
        <dbReference type="ARBA" id="ARBA00004651"/>
    </source>
</evidence>
<dbReference type="Proteomes" id="UP000443843">
    <property type="component" value="Unassembled WGS sequence"/>
</dbReference>
<evidence type="ECO:0000256" key="7">
    <source>
        <dbReference type="SAM" id="Phobius"/>
    </source>
</evidence>
<comment type="caution">
    <text evidence="9">The sequence shown here is derived from an EMBL/GenBank/DDBJ whole genome shotgun (WGS) entry which is preliminary data.</text>
</comment>
<proteinExistence type="inferred from homology"/>
<name>A0A844W2K3_9RHOB</name>
<dbReference type="Pfam" id="PF02687">
    <property type="entry name" value="FtsX"/>
    <property type="match status" value="1"/>
</dbReference>
<dbReference type="PANTHER" id="PTHR30489:SF0">
    <property type="entry name" value="LIPOPROTEIN-RELEASING SYSTEM TRANSMEMBRANE PROTEIN LOLE"/>
    <property type="match status" value="1"/>
</dbReference>
<evidence type="ECO:0000256" key="2">
    <source>
        <dbReference type="ARBA" id="ARBA00005236"/>
    </source>
</evidence>
<dbReference type="InterPro" id="IPR051447">
    <property type="entry name" value="Lipoprotein-release_system"/>
</dbReference>
<feature type="transmembrane region" description="Helical" evidence="7">
    <location>
        <begin position="20"/>
        <end position="43"/>
    </location>
</feature>
<evidence type="ECO:0000259" key="8">
    <source>
        <dbReference type="Pfam" id="PF02687"/>
    </source>
</evidence>
<keyword evidence="5 7" id="KW-1133">Transmembrane helix</keyword>
<dbReference type="PANTHER" id="PTHR30489">
    <property type="entry name" value="LIPOPROTEIN-RELEASING SYSTEM TRANSMEMBRANE PROTEIN LOLE"/>
    <property type="match status" value="1"/>
</dbReference>